<organism evidence="1 2">
    <name type="scientific">Candidatus Berkelbacteria bacterium Gr01-1014_85</name>
    <dbReference type="NCBI Taxonomy" id="2017150"/>
    <lineage>
        <taxon>Bacteria</taxon>
        <taxon>Candidatus Berkelbacteria</taxon>
    </lineage>
</organism>
<comment type="caution">
    <text evidence="1">The sequence shown here is derived from an EMBL/GenBank/DDBJ whole genome shotgun (WGS) entry which is preliminary data.</text>
</comment>
<protein>
    <submittedName>
        <fullName evidence="1">Uncharacterized protein</fullName>
    </submittedName>
</protein>
<evidence type="ECO:0000313" key="2">
    <source>
        <dbReference type="Proteomes" id="UP000316253"/>
    </source>
</evidence>
<name>A0A554JB71_9BACT</name>
<accession>A0A554JB71</accession>
<dbReference type="AlphaFoldDB" id="A0A554JB71"/>
<sequence length="394" mass="42783">MISHRASVWWCLGLSLGLGLWLLLPLEAQAQFSGNRRTQTSNLPTNNPGVALNQDYTRTSQRIETLRAQATSAIDQAISREIDDTRLASRLRQIVTQLNLAITDNVNAFKASNDTNFRSNSGQTGLALEQSLAARSATAQLEHQADAAISEVNALLRNTASLEARRLENLPNQAANYTNFRSTPLSSSVLQRSIPTDATLPDFSRRYNSLSGGRAYVPNYTTYLPQRLQSGNTISLDRIVSYEALKTGQRLTQQSFNQIFTNIGQTLGGTLGADLLGIRAQLSFYSITDQTFNVTIQSLSGGDSPSTGNAGSTISVAPRTANTQKLKSGSYLVSFSPSSPSMTTQNPSRQGVNCGQSFSRAGAMSNQLNGNFRLDLQGGDRWEIALPCPPRRVQ</sequence>
<dbReference type="Proteomes" id="UP000316253">
    <property type="component" value="Unassembled WGS sequence"/>
</dbReference>
<evidence type="ECO:0000313" key="1">
    <source>
        <dbReference type="EMBL" id="TSC65615.1"/>
    </source>
</evidence>
<reference evidence="1 2" key="1">
    <citation type="submission" date="2017-08" db="EMBL/GenBank/DDBJ databases">
        <title>Mechanisms for carbon and nitrogen cycling indicate functional differentiation within the Candidate Phyla Radiation.</title>
        <authorList>
            <person name="Danczak R.E."/>
            <person name="Johnston M.D."/>
            <person name="Kenah C."/>
            <person name="Slattery M."/>
            <person name="Wrighton K.C."/>
            <person name="Wilkins M.J."/>
        </authorList>
    </citation>
    <scope>NUCLEOTIDE SEQUENCE [LARGE SCALE GENOMIC DNA]</scope>
    <source>
        <strain evidence="1">Gr01-1014_85</strain>
    </source>
</reference>
<gene>
    <name evidence="1" type="ORF">CEO22_423</name>
</gene>
<dbReference type="EMBL" id="VMFD01000035">
    <property type="protein sequence ID" value="TSC65615.1"/>
    <property type="molecule type" value="Genomic_DNA"/>
</dbReference>
<proteinExistence type="predicted"/>